<keyword evidence="4" id="KW-1003">Cell membrane</keyword>
<feature type="transmembrane region" description="Helical" evidence="8">
    <location>
        <begin position="320"/>
        <end position="341"/>
    </location>
</feature>
<name>A0A4Q9VPQ4_9HYPH</name>
<evidence type="ECO:0000259" key="9">
    <source>
        <dbReference type="PROSITE" id="PS50850"/>
    </source>
</evidence>
<dbReference type="Gene3D" id="1.20.1720.10">
    <property type="entry name" value="Multidrug resistance protein D"/>
    <property type="match status" value="1"/>
</dbReference>
<sequence length="498" mass="53149">MTVCLMMATIMQALDTTIANVALPYMQGSLSATQDQVNWVLTSYIVSAAIMTAPVGWLAMRFGTKRVLIVCAVGFTVASMLCGLAQSLTDMVLFRLLQGIFGAALVPLSQAVMMAIYPPERRGQAMAIWGMGVMLGPILGPTLGAWLTETWTWRWVFFVNLPFGIATVLGLIAFMKETDLREGHAFDWFGFAMLSLGIGALQLMLDRGETLGWFESPEVVAEAACAVAGLYFFLAHSLTTAKPFIPIAMFADRNFTIGVIFMFLVGMILLATLALVTPYLQLIVGYPVLDSGFLLGSRGVGTLISMMVVGRLLRFMDARILVFFGIVASTWATWSFVWLAPETSALTFVVSNIVQGIGLGLLFVPLNTIAFATLPAALRTEATAVWSLIRNIGSAIGVSIVVAQLTSGTTVMHARLGEALTPWNLGLADPAAATLRGASAAGRATLDAMVTGQAALISYSNDFLLMALVGLATFPLLLLLQDTRAAQMSGGESAPALD</sequence>
<protein>
    <submittedName>
        <fullName evidence="10">DHA2 family efflux MFS transporter permease subunit</fullName>
    </submittedName>
</protein>
<feature type="transmembrane region" description="Helical" evidence="8">
    <location>
        <begin position="43"/>
        <end position="60"/>
    </location>
</feature>
<reference evidence="10 11" key="1">
    <citation type="submission" date="2019-02" db="EMBL/GenBank/DDBJ databases">
        <title>Siculibacillus lacustris gen. nov., sp. nov., a new rosette-forming bacterium isolated from a freshwater crater lake (Lake St. Ana, Romania).</title>
        <authorList>
            <person name="Felfoldi T."/>
            <person name="Marton Z."/>
            <person name="Szabo A."/>
            <person name="Mentes A."/>
            <person name="Boka K."/>
            <person name="Marialigeti K."/>
            <person name="Mathe I."/>
            <person name="Koncz M."/>
            <person name="Schumann P."/>
            <person name="Toth E."/>
        </authorList>
    </citation>
    <scope>NUCLEOTIDE SEQUENCE [LARGE SCALE GENOMIC DNA]</scope>
    <source>
        <strain evidence="10 11">SA-279</strain>
    </source>
</reference>
<feature type="domain" description="Major facilitator superfamily (MFS) profile" evidence="9">
    <location>
        <begin position="1"/>
        <end position="485"/>
    </location>
</feature>
<dbReference type="PRINTS" id="PR01036">
    <property type="entry name" value="TCRTETB"/>
</dbReference>
<feature type="transmembrane region" description="Helical" evidence="8">
    <location>
        <begin position="92"/>
        <end position="116"/>
    </location>
</feature>
<evidence type="ECO:0000256" key="5">
    <source>
        <dbReference type="ARBA" id="ARBA00022692"/>
    </source>
</evidence>
<dbReference type="OrthoDB" id="9812221at2"/>
<evidence type="ECO:0000256" key="6">
    <source>
        <dbReference type="ARBA" id="ARBA00022989"/>
    </source>
</evidence>
<evidence type="ECO:0000256" key="1">
    <source>
        <dbReference type="ARBA" id="ARBA00004651"/>
    </source>
</evidence>
<dbReference type="InterPro" id="IPR020846">
    <property type="entry name" value="MFS_dom"/>
</dbReference>
<keyword evidence="7 8" id="KW-0472">Membrane</keyword>
<accession>A0A4Q9VPQ4</accession>
<feature type="transmembrane region" description="Helical" evidence="8">
    <location>
        <begin position="217"/>
        <end position="234"/>
    </location>
</feature>
<evidence type="ECO:0000313" key="11">
    <source>
        <dbReference type="Proteomes" id="UP000292781"/>
    </source>
</evidence>
<dbReference type="Pfam" id="PF07690">
    <property type="entry name" value="MFS_1"/>
    <property type="match status" value="1"/>
</dbReference>
<dbReference type="SUPFAM" id="SSF103473">
    <property type="entry name" value="MFS general substrate transporter"/>
    <property type="match status" value="1"/>
</dbReference>
<dbReference type="AlphaFoldDB" id="A0A4Q9VPQ4"/>
<evidence type="ECO:0000256" key="2">
    <source>
        <dbReference type="ARBA" id="ARBA00008537"/>
    </source>
</evidence>
<comment type="similarity">
    <text evidence="2">Belongs to the major facilitator superfamily. EmrB family.</text>
</comment>
<dbReference type="CDD" id="cd17503">
    <property type="entry name" value="MFS_LmrB_MDR_like"/>
    <property type="match status" value="1"/>
</dbReference>
<feature type="transmembrane region" description="Helical" evidence="8">
    <location>
        <begin position="186"/>
        <end position="205"/>
    </location>
</feature>
<keyword evidence="5 8" id="KW-0812">Transmembrane</keyword>
<feature type="transmembrane region" description="Helical" evidence="8">
    <location>
        <begin position="463"/>
        <end position="480"/>
    </location>
</feature>
<evidence type="ECO:0000256" key="8">
    <source>
        <dbReference type="SAM" id="Phobius"/>
    </source>
</evidence>
<comment type="subcellular location">
    <subcellularLocation>
        <location evidence="1">Cell membrane</location>
        <topology evidence="1">Multi-pass membrane protein</topology>
    </subcellularLocation>
</comment>
<feature type="transmembrane region" description="Helical" evidence="8">
    <location>
        <begin position="67"/>
        <end position="86"/>
    </location>
</feature>
<feature type="transmembrane region" description="Helical" evidence="8">
    <location>
        <begin position="255"/>
        <end position="280"/>
    </location>
</feature>
<evidence type="ECO:0000256" key="7">
    <source>
        <dbReference type="ARBA" id="ARBA00023136"/>
    </source>
</evidence>
<dbReference type="InterPro" id="IPR004638">
    <property type="entry name" value="EmrB-like"/>
</dbReference>
<comment type="caution">
    <text evidence="10">The sequence shown here is derived from an EMBL/GenBank/DDBJ whole genome shotgun (WGS) entry which is preliminary data.</text>
</comment>
<dbReference type="NCBIfam" id="TIGR00711">
    <property type="entry name" value="efflux_EmrB"/>
    <property type="match status" value="1"/>
</dbReference>
<gene>
    <name evidence="10" type="ORF">EYW49_13205</name>
</gene>
<dbReference type="Gene3D" id="1.20.1250.20">
    <property type="entry name" value="MFS general substrate transporter like domains"/>
    <property type="match status" value="1"/>
</dbReference>
<evidence type="ECO:0000256" key="4">
    <source>
        <dbReference type="ARBA" id="ARBA00022475"/>
    </source>
</evidence>
<dbReference type="EMBL" id="SJFN01000018">
    <property type="protein sequence ID" value="TBW36817.1"/>
    <property type="molecule type" value="Genomic_DNA"/>
</dbReference>
<dbReference type="PROSITE" id="PS50850">
    <property type="entry name" value="MFS"/>
    <property type="match status" value="1"/>
</dbReference>
<dbReference type="GO" id="GO:0022857">
    <property type="term" value="F:transmembrane transporter activity"/>
    <property type="evidence" value="ECO:0007669"/>
    <property type="project" value="InterPro"/>
</dbReference>
<proteinExistence type="inferred from homology"/>
<feature type="transmembrane region" description="Helical" evidence="8">
    <location>
        <begin position="153"/>
        <end position="174"/>
    </location>
</feature>
<keyword evidence="6 8" id="KW-1133">Transmembrane helix</keyword>
<feature type="transmembrane region" description="Helical" evidence="8">
    <location>
        <begin position="128"/>
        <end position="147"/>
    </location>
</feature>
<feature type="transmembrane region" description="Helical" evidence="8">
    <location>
        <begin position="353"/>
        <end position="376"/>
    </location>
</feature>
<organism evidence="10 11">
    <name type="scientific">Siculibacillus lacustris</name>
    <dbReference type="NCBI Taxonomy" id="1549641"/>
    <lineage>
        <taxon>Bacteria</taxon>
        <taxon>Pseudomonadati</taxon>
        <taxon>Pseudomonadota</taxon>
        <taxon>Alphaproteobacteria</taxon>
        <taxon>Hyphomicrobiales</taxon>
        <taxon>Ancalomicrobiaceae</taxon>
        <taxon>Siculibacillus</taxon>
    </lineage>
</organism>
<dbReference type="PANTHER" id="PTHR42718">
    <property type="entry name" value="MAJOR FACILITATOR SUPERFAMILY MULTIDRUG TRANSPORTER MFSC"/>
    <property type="match status" value="1"/>
</dbReference>
<dbReference type="InterPro" id="IPR011701">
    <property type="entry name" value="MFS"/>
</dbReference>
<feature type="transmembrane region" description="Helical" evidence="8">
    <location>
        <begin position="292"/>
        <end position="313"/>
    </location>
</feature>
<feature type="transmembrane region" description="Helical" evidence="8">
    <location>
        <begin position="388"/>
        <end position="406"/>
    </location>
</feature>
<evidence type="ECO:0000256" key="3">
    <source>
        <dbReference type="ARBA" id="ARBA00022448"/>
    </source>
</evidence>
<keyword evidence="11" id="KW-1185">Reference proteome</keyword>
<dbReference type="Proteomes" id="UP000292781">
    <property type="component" value="Unassembled WGS sequence"/>
</dbReference>
<evidence type="ECO:0000313" key="10">
    <source>
        <dbReference type="EMBL" id="TBW36817.1"/>
    </source>
</evidence>
<dbReference type="InterPro" id="IPR036259">
    <property type="entry name" value="MFS_trans_sf"/>
</dbReference>
<dbReference type="GO" id="GO:0005886">
    <property type="term" value="C:plasma membrane"/>
    <property type="evidence" value="ECO:0007669"/>
    <property type="project" value="UniProtKB-SubCell"/>
</dbReference>
<keyword evidence="3" id="KW-0813">Transport</keyword>
<dbReference type="PANTHER" id="PTHR42718:SF9">
    <property type="entry name" value="MAJOR FACILITATOR SUPERFAMILY MULTIDRUG TRANSPORTER MFSC"/>
    <property type="match status" value="1"/>
</dbReference>